<dbReference type="PROSITE" id="PS50181">
    <property type="entry name" value="FBOX"/>
    <property type="match status" value="1"/>
</dbReference>
<protein>
    <recommendedName>
        <fullName evidence="2">F-box domain-containing protein</fullName>
    </recommendedName>
</protein>
<dbReference type="SUPFAM" id="SSF52047">
    <property type="entry name" value="RNI-like"/>
    <property type="match status" value="1"/>
</dbReference>
<dbReference type="Pfam" id="PF13516">
    <property type="entry name" value="LRR_6"/>
    <property type="match status" value="1"/>
</dbReference>
<dbReference type="Gene3D" id="3.80.10.10">
    <property type="entry name" value="Ribonuclease Inhibitor"/>
    <property type="match status" value="3"/>
</dbReference>
<dbReference type="EMBL" id="OZ034835">
    <property type="protein sequence ID" value="CAL1676718.1"/>
    <property type="molecule type" value="Genomic_DNA"/>
</dbReference>
<sequence length="658" mass="76767">MTSHHDQNKKTLKKTEFNVIEQFVDTVYSFSSQYGNSHTISISYTAHNIIGPPSKFPEYGDFPQAFAMRTYGLWWDKARSRSIDYMPQNNLGVVSQDYIDIQYFESVYPIRVSIYEIYNPGSVIAIWAQDPYGQWHRLWSGSPQKIETKNSRVFSPPLRLCNFRTRTLRLEFNHSLLDYYTELDAVLLIGTLEMIFPKDPSNKRSLSDLLQDMDYSQSYNNVPNYTLINLTRDYRNVEQSRYLREILDEHYITYESDIIDNFKSVHISHLEQLYHCIPPIQEGLNNMQKFLIKDLQTQFMNNVQASSNESEESCGYFSMLSDETILKILKNLDLRSLYHISRVNKYFYNLVLDPLLYTCLNLKPYWHSFNAYALYNLSFRCKYLRKLDLSWCGNHGFFRTTTIKEFLINCGSLLTHLRLNCCENVDNSTICQISITCKNLKELCLRNCQEIQDKGFEYLMNLEFLERLDLYRTSITTKTLCGILQKNRWLRHLNIAGTFQININIDAVAMELGRSCPHLESIDFWKAQTLTSQGINALAACKNLREVDFGWCGSTSSHGETLVKLFSSCQFLEKVFLAAFRGLTDRDLKGLTQCKHLKQLDLLGALSLTSDICYEMLLSCPKLELMDLSFCDNIDSFHIEMWQKEYPNVAFKRIIGHH</sequence>
<accession>A0AAV2NA19</accession>
<organism evidence="3 4">
    <name type="scientific">Lasius platythorax</name>
    <dbReference type="NCBI Taxonomy" id="488582"/>
    <lineage>
        <taxon>Eukaryota</taxon>
        <taxon>Metazoa</taxon>
        <taxon>Ecdysozoa</taxon>
        <taxon>Arthropoda</taxon>
        <taxon>Hexapoda</taxon>
        <taxon>Insecta</taxon>
        <taxon>Pterygota</taxon>
        <taxon>Neoptera</taxon>
        <taxon>Endopterygota</taxon>
        <taxon>Hymenoptera</taxon>
        <taxon>Apocrita</taxon>
        <taxon>Aculeata</taxon>
        <taxon>Formicoidea</taxon>
        <taxon>Formicidae</taxon>
        <taxon>Formicinae</taxon>
        <taxon>Lasius</taxon>
        <taxon>Lasius</taxon>
    </lineage>
</organism>
<feature type="domain" description="F-box" evidence="2">
    <location>
        <begin position="314"/>
        <end position="360"/>
    </location>
</feature>
<keyword evidence="1" id="KW-0833">Ubl conjugation pathway</keyword>
<gene>
    <name evidence="3" type="ORF">LPLAT_LOCUS2851</name>
</gene>
<dbReference type="Pfam" id="PF12937">
    <property type="entry name" value="F-box-like"/>
    <property type="match status" value="1"/>
</dbReference>
<dbReference type="SMART" id="SM00367">
    <property type="entry name" value="LRR_CC"/>
    <property type="match status" value="5"/>
</dbReference>
<dbReference type="InterPro" id="IPR032675">
    <property type="entry name" value="LRR_dom_sf"/>
</dbReference>
<dbReference type="InterPro" id="IPR006553">
    <property type="entry name" value="Leu-rich_rpt_Cys-con_subtyp"/>
</dbReference>
<dbReference type="SUPFAM" id="SSF81383">
    <property type="entry name" value="F-box domain"/>
    <property type="match status" value="1"/>
</dbReference>
<keyword evidence="4" id="KW-1185">Reference proteome</keyword>
<dbReference type="InterPro" id="IPR001810">
    <property type="entry name" value="F-box_dom"/>
</dbReference>
<dbReference type="GO" id="GO:0031146">
    <property type="term" value="P:SCF-dependent proteasomal ubiquitin-dependent protein catabolic process"/>
    <property type="evidence" value="ECO:0007669"/>
    <property type="project" value="TreeGrafter"/>
</dbReference>
<dbReference type="GO" id="GO:0019005">
    <property type="term" value="C:SCF ubiquitin ligase complex"/>
    <property type="evidence" value="ECO:0007669"/>
    <property type="project" value="TreeGrafter"/>
</dbReference>
<evidence type="ECO:0000313" key="3">
    <source>
        <dbReference type="EMBL" id="CAL1676718.1"/>
    </source>
</evidence>
<evidence type="ECO:0000259" key="2">
    <source>
        <dbReference type="PROSITE" id="PS50181"/>
    </source>
</evidence>
<name>A0AAV2NA19_9HYME</name>
<dbReference type="PANTHER" id="PTHR13318">
    <property type="entry name" value="PARTNER OF PAIRED, ISOFORM B-RELATED"/>
    <property type="match status" value="1"/>
</dbReference>
<dbReference type="InterPro" id="IPR036047">
    <property type="entry name" value="F-box-like_dom_sf"/>
</dbReference>
<proteinExistence type="predicted"/>
<evidence type="ECO:0000313" key="4">
    <source>
        <dbReference type="Proteomes" id="UP001497644"/>
    </source>
</evidence>
<evidence type="ECO:0000256" key="1">
    <source>
        <dbReference type="ARBA" id="ARBA00022786"/>
    </source>
</evidence>
<dbReference type="InterPro" id="IPR001611">
    <property type="entry name" value="Leu-rich_rpt"/>
</dbReference>
<dbReference type="Proteomes" id="UP001497644">
    <property type="component" value="Chromosome 12"/>
</dbReference>
<dbReference type="AlphaFoldDB" id="A0AAV2NA19"/>
<reference evidence="3" key="1">
    <citation type="submission" date="2024-04" db="EMBL/GenBank/DDBJ databases">
        <authorList>
            <consortium name="Molecular Ecology Group"/>
        </authorList>
    </citation>
    <scope>NUCLEOTIDE SEQUENCE</scope>
</reference>